<evidence type="ECO:0000256" key="1">
    <source>
        <dbReference type="SAM" id="MobiDB-lite"/>
    </source>
</evidence>
<sequence>MGRFLFVVPPLTGHVNPLQSIAVLLRRQGHDVVWVGHEAAIGHLLPPESNLIGLETRLFLKDPKGHKQGLASVFFLYREFALPMGRDSLAEVEAAIDSFRPDVVVTDQLMFSGWLAARRKGVPYVTTVTTSASIMKVWDVSDRWLVQTLAEVQREFDLEPMERPDLSPIANLVFSTQVFCGSLPRFEAPYLFVGPSTNLRSERIDFPWDRLREEVPAILVSLGTINRDRDPRFYDIVAEATADMGVQVVMVAPEDWVSRAPEHVIAAPRVPQLALLPFMSAVLCHGGHNTVCESLAHDLPLVVTPICDDQPLVARLVLESGAGLRLRFGRLTADAVREAVGRVLEEPSFQAAARRIGQSFRRSGGAAMATTALTEVAAGLPPSKLARPQRPPRDETRLACSG</sequence>
<dbReference type="CDD" id="cd03784">
    <property type="entry name" value="GT1_Gtf-like"/>
    <property type="match status" value="1"/>
</dbReference>
<dbReference type="PANTHER" id="PTHR48050:SF13">
    <property type="entry name" value="STEROL 3-BETA-GLUCOSYLTRANSFERASE UGT80A2"/>
    <property type="match status" value="1"/>
</dbReference>
<name>A0A8A4U164_SULCO</name>
<dbReference type="SUPFAM" id="SSF53756">
    <property type="entry name" value="UDP-Glycosyltransferase/glycogen phosphorylase"/>
    <property type="match status" value="1"/>
</dbReference>
<gene>
    <name evidence="4" type="ORF">J3U87_08435</name>
</gene>
<organism evidence="4 5">
    <name type="scientific">Sulfidibacter corallicola</name>
    <dbReference type="NCBI Taxonomy" id="2818388"/>
    <lineage>
        <taxon>Bacteria</taxon>
        <taxon>Pseudomonadati</taxon>
        <taxon>Acidobacteriota</taxon>
        <taxon>Holophagae</taxon>
        <taxon>Acanthopleuribacterales</taxon>
        <taxon>Acanthopleuribacteraceae</taxon>
        <taxon>Sulfidibacter</taxon>
    </lineage>
</organism>
<dbReference type="GO" id="GO:0016758">
    <property type="term" value="F:hexosyltransferase activity"/>
    <property type="evidence" value="ECO:0007669"/>
    <property type="project" value="UniProtKB-ARBA"/>
</dbReference>
<dbReference type="InterPro" id="IPR010610">
    <property type="entry name" value="EryCIII-like_C"/>
</dbReference>
<evidence type="ECO:0000313" key="4">
    <source>
        <dbReference type="EMBL" id="QTD52485.1"/>
    </source>
</evidence>
<dbReference type="PANTHER" id="PTHR48050">
    <property type="entry name" value="STEROL 3-BETA-GLUCOSYLTRANSFERASE"/>
    <property type="match status" value="1"/>
</dbReference>
<dbReference type="GO" id="GO:0008194">
    <property type="term" value="F:UDP-glycosyltransferase activity"/>
    <property type="evidence" value="ECO:0007669"/>
    <property type="project" value="InterPro"/>
</dbReference>
<dbReference type="Pfam" id="PF13579">
    <property type="entry name" value="Glyco_trans_4_4"/>
    <property type="match status" value="1"/>
</dbReference>
<dbReference type="Pfam" id="PF06722">
    <property type="entry name" value="EryCIII-like_C"/>
    <property type="match status" value="1"/>
</dbReference>
<dbReference type="RefSeq" id="WP_237382593.1">
    <property type="nucleotide sequence ID" value="NZ_CP071793.1"/>
</dbReference>
<dbReference type="Proteomes" id="UP000663929">
    <property type="component" value="Chromosome"/>
</dbReference>
<dbReference type="EMBL" id="CP071793">
    <property type="protein sequence ID" value="QTD52485.1"/>
    <property type="molecule type" value="Genomic_DNA"/>
</dbReference>
<dbReference type="AlphaFoldDB" id="A0A8A4U164"/>
<feature type="region of interest" description="Disordered" evidence="1">
    <location>
        <begin position="381"/>
        <end position="402"/>
    </location>
</feature>
<reference evidence="4" key="1">
    <citation type="submission" date="2021-03" db="EMBL/GenBank/DDBJ databases">
        <title>Acanthopleuribacteraceae sp. M133.</title>
        <authorList>
            <person name="Wang G."/>
        </authorList>
    </citation>
    <scope>NUCLEOTIDE SEQUENCE</scope>
    <source>
        <strain evidence="4">M133</strain>
    </source>
</reference>
<dbReference type="Gene3D" id="3.40.50.2000">
    <property type="entry name" value="Glycogen Phosphorylase B"/>
    <property type="match status" value="2"/>
</dbReference>
<dbReference type="InterPro" id="IPR028098">
    <property type="entry name" value="Glyco_trans_4-like_N"/>
</dbReference>
<dbReference type="KEGG" id="scor:J3U87_08435"/>
<feature type="domain" description="Glycosyltransferase subfamily 4-like N-terminal" evidence="3">
    <location>
        <begin position="18"/>
        <end position="146"/>
    </location>
</feature>
<dbReference type="InterPro" id="IPR002213">
    <property type="entry name" value="UDP_glucos_trans"/>
</dbReference>
<evidence type="ECO:0000313" key="5">
    <source>
        <dbReference type="Proteomes" id="UP000663929"/>
    </source>
</evidence>
<proteinExistence type="predicted"/>
<evidence type="ECO:0000259" key="3">
    <source>
        <dbReference type="Pfam" id="PF13579"/>
    </source>
</evidence>
<keyword evidence="5" id="KW-1185">Reference proteome</keyword>
<protein>
    <submittedName>
        <fullName evidence="4">Glycosyltransferase family 1 protein</fullName>
    </submittedName>
</protein>
<evidence type="ECO:0000259" key="2">
    <source>
        <dbReference type="Pfam" id="PF06722"/>
    </source>
</evidence>
<feature type="compositionally biased region" description="Basic and acidic residues" evidence="1">
    <location>
        <begin position="391"/>
        <end position="402"/>
    </location>
</feature>
<dbReference type="GO" id="GO:0017000">
    <property type="term" value="P:antibiotic biosynthetic process"/>
    <property type="evidence" value="ECO:0007669"/>
    <property type="project" value="UniProtKB-ARBA"/>
</dbReference>
<accession>A0A8A4U164</accession>
<feature type="domain" description="Erythromycin biosynthesis protein CIII-like C-terminal" evidence="2">
    <location>
        <begin position="254"/>
        <end position="357"/>
    </location>
</feature>
<dbReference type="InterPro" id="IPR050426">
    <property type="entry name" value="Glycosyltransferase_28"/>
</dbReference>